<dbReference type="GO" id="GO:0005525">
    <property type="term" value="F:GTP binding"/>
    <property type="evidence" value="ECO:0007669"/>
    <property type="project" value="UniProtKB-KW"/>
</dbReference>
<feature type="region of interest" description="Disordered" evidence="12">
    <location>
        <begin position="349"/>
        <end position="382"/>
    </location>
</feature>
<dbReference type="PRINTS" id="PR00449">
    <property type="entry name" value="RASTRNSFRMNG"/>
</dbReference>
<dbReference type="Proteomes" id="UP000076863">
    <property type="component" value="Unassembled WGS sequence"/>
</dbReference>
<comment type="function">
    <text evidence="11">Protein transport. Probably involved in vesicular traffic.</text>
</comment>
<evidence type="ECO:0000313" key="17">
    <source>
        <dbReference type="Proteomes" id="UP000076863"/>
    </source>
</evidence>
<keyword evidence="8 13" id="KW-0472">Membrane</keyword>
<dbReference type="Pfam" id="PF03443">
    <property type="entry name" value="AA9"/>
    <property type="match status" value="1"/>
</dbReference>
<dbReference type="SMART" id="SM00175">
    <property type="entry name" value="RAB"/>
    <property type="match status" value="1"/>
</dbReference>
<dbReference type="EMBL" id="AZHA01000001">
    <property type="protein sequence ID" value="OAA52216.1"/>
    <property type="molecule type" value="Genomic_DNA"/>
</dbReference>
<dbReference type="SMART" id="SM00174">
    <property type="entry name" value="RHO"/>
    <property type="match status" value="1"/>
</dbReference>
<feature type="transmembrane region" description="Helical" evidence="13">
    <location>
        <begin position="443"/>
        <end position="462"/>
    </location>
</feature>
<dbReference type="SMART" id="SM00176">
    <property type="entry name" value="RAN"/>
    <property type="match status" value="1"/>
</dbReference>
<dbReference type="OrthoDB" id="5985073at2759"/>
<keyword evidence="7" id="KW-0342">GTP-binding</keyword>
<dbReference type="Gene3D" id="3.40.50.300">
    <property type="entry name" value="P-loop containing nucleotide triphosphate hydrolases"/>
    <property type="match status" value="1"/>
</dbReference>
<gene>
    <name evidence="16" type="ORF">BBO_00057</name>
</gene>
<organism evidence="16 17">
    <name type="scientific">Beauveria brongniartii RCEF 3172</name>
    <dbReference type="NCBI Taxonomy" id="1081107"/>
    <lineage>
        <taxon>Eukaryota</taxon>
        <taxon>Fungi</taxon>
        <taxon>Dikarya</taxon>
        <taxon>Ascomycota</taxon>
        <taxon>Pezizomycotina</taxon>
        <taxon>Sordariomycetes</taxon>
        <taxon>Hypocreomycetidae</taxon>
        <taxon>Hypocreales</taxon>
        <taxon>Cordycipitaceae</taxon>
        <taxon>Beauveria</taxon>
        <taxon>Beauveria brongniartii</taxon>
    </lineage>
</organism>
<feature type="compositionally biased region" description="Polar residues" evidence="12">
    <location>
        <begin position="541"/>
        <end position="557"/>
    </location>
</feature>
<dbReference type="PROSITE" id="PS51419">
    <property type="entry name" value="RAB"/>
    <property type="match status" value="1"/>
</dbReference>
<dbReference type="NCBIfam" id="TIGR00231">
    <property type="entry name" value="small_GTP"/>
    <property type="match status" value="1"/>
</dbReference>
<dbReference type="CDD" id="cd01867">
    <property type="entry name" value="Rab8_Rab10_Rab13_like"/>
    <property type="match status" value="1"/>
</dbReference>
<keyword evidence="4" id="KW-1003">Cell membrane</keyword>
<keyword evidence="6" id="KW-0653">Protein transport</keyword>
<dbReference type="Pfam" id="PF00071">
    <property type="entry name" value="Ras"/>
    <property type="match status" value="1"/>
</dbReference>
<dbReference type="CDD" id="cd21175">
    <property type="entry name" value="LPMO_AA9"/>
    <property type="match status" value="1"/>
</dbReference>
<evidence type="ECO:0000256" key="9">
    <source>
        <dbReference type="ARBA" id="ARBA00023288"/>
    </source>
</evidence>
<proteinExistence type="inferred from homology"/>
<name>A0A167KUJ7_9HYPO</name>
<evidence type="ECO:0000256" key="10">
    <source>
        <dbReference type="ARBA" id="ARBA00023289"/>
    </source>
</evidence>
<keyword evidence="13" id="KW-0812">Transmembrane</keyword>
<dbReference type="Gene3D" id="2.70.50.70">
    <property type="match status" value="1"/>
</dbReference>
<evidence type="ECO:0000256" key="7">
    <source>
        <dbReference type="ARBA" id="ARBA00023134"/>
    </source>
</evidence>
<comment type="subcellular location">
    <subcellularLocation>
        <location evidence="1">Cell membrane</location>
        <topology evidence="1">Lipid-anchor</topology>
        <orientation evidence="1">Cytoplasmic side</orientation>
    </subcellularLocation>
</comment>
<keyword evidence="13" id="KW-1133">Transmembrane helix</keyword>
<evidence type="ECO:0000256" key="14">
    <source>
        <dbReference type="SAM" id="SignalP"/>
    </source>
</evidence>
<feature type="chain" id="PRO_5012565603" evidence="14">
    <location>
        <begin position="16"/>
        <end position="773"/>
    </location>
</feature>
<accession>A0A167KUJ7</accession>
<feature type="signal peptide" evidence="14">
    <location>
        <begin position="1"/>
        <end position="15"/>
    </location>
</feature>
<dbReference type="InterPro" id="IPR027417">
    <property type="entry name" value="P-loop_NTPase"/>
</dbReference>
<dbReference type="AlphaFoldDB" id="A0A167KUJ7"/>
<keyword evidence="9" id="KW-0449">Lipoprotein</keyword>
<dbReference type="InterPro" id="IPR005225">
    <property type="entry name" value="Small_GTP-bd"/>
</dbReference>
<evidence type="ECO:0000256" key="5">
    <source>
        <dbReference type="ARBA" id="ARBA00022741"/>
    </source>
</evidence>
<feature type="domain" description="Auxiliary Activity family 9 catalytic" evidence="15">
    <location>
        <begin position="16"/>
        <end position="233"/>
    </location>
</feature>
<keyword evidence="5" id="KW-0547">Nucleotide-binding</keyword>
<dbReference type="PANTHER" id="PTHR47980">
    <property type="entry name" value="LD44762P"/>
    <property type="match status" value="1"/>
</dbReference>
<dbReference type="InterPro" id="IPR005103">
    <property type="entry name" value="AA9_LPMO"/>
</dbReference>
<keyword evidence="14" id="KW-0732">Signal</keyword>
<dbReference type="GO" id="GO:0005886">
    <property type="term" value="C:plasma membrane"/>
    <property type="evidence" value="ECO:0007669"/>
    <property type="project" value="UniProtKB-SubCell"/>
</dbReference>
<protein>
    <submittedName>
        <fullName evidence="16">Endoglucanase B</fullName>
    </submittedName>
</protein>
<dbReference type="GO" id="GO:0015031">
    <property type="term" value="P:protein transport"/>
    <property type="evidence" value="ECO:0007669"/>
    <property type="project" value="UniProtKB-KW"/>
</dbReference>
<evidence type="ECO:0000313" key="16">
    <source>
        <dbReference type="EMBL" id="OAA52216.1"/>
    </source>
</evidence>
<dbReference type="SMART" id="SM00173">
    <property type="entry name" value="RAS"/>
    <property type="match status" value="1"/>
</dbReference>
<keyword evidence="17" id="KW-1185">Reference proteome</keyword>
<evidence type="ECO:0000259" key="15">
    <source>
        <dbReference type="Pfam" id="PF03443"/>
    </source>
</evidence>
<sequence length="773" mass="83449">MKLLRMLALASAATAHTLFTTLYVDGKNQGDGTCVRMPMNGATGTAPIYPITGDAMACASLTQFRTGYGGRDPVPFVCPAASGAKLTFEFRLWPNAQHPGALDVGHKGPCAVYLKRVDDMFSEPAAGDGWFKIWDDGYDNKTQEWCSDRLISHDGLLSVHLPTGLAPGYYLVRPEILALHFAYKGDPQFYLGCAQIFVQGGPAGASVPKEKMVSIPGYVNADTPGLGFNIHKDVIPAYPMPGPSIYAPSSSYSSSSSSPGKSLKQATLSKGAVPQTCLLKNANWCAQEVAPYTDMTGCWASVKDCYDQSKSCWDSAPASGSANCYTWSDYCTAMNDACERKEWRGPPAFDGKEKYATKPGEIPEPWKDNNGADAKESKGGEGAATTMTTVVRSSMAQSAKGTETPAADVRWERVWAALPQGPVLLFAGALPSMDPASRRHHSLVLRVFIIILVILFLGFLFISTRARFYPPLSASTIINQDKPFPTPTAQLSQTPSVIARDPVLAVCTQPYPRPTAPNSPFAPDSRLLRTRTPQPERIKSNTRPPTLHSSATETGNLKSAPRINASSAAAAAAAAAADTINHPAASDSGVGKSCCLLRFSEDSFTPSFITTIGIDFKIRTIELDGKRVKLQIWDTAGQERFRTITTAYYRGAMGILLVYDVTDERSFNNIRTWFQNVEQHATEGVNKILIGNKCDWEDKRVISEEQGQALADELGIPFLEVSAKSNINIDKAFYSLAADIKKRLIDNSKNETGSSGGVNVGDKTEGGMGSKCC</sequence>
<dbReference type="InterPro" id="IPR001806">
    <property type="entry name" value="Small_GTPase"/>
</dbReference>
<evidence type="ECO:0000256" key="3">
    <source>
        <dbReference type="ARBA" id="ARBA00022448"/>
    </source>
</evidence>
<dbReference type="GO" id="GO:0003924">
    <property type="term" value="F:GTPase activity"/>
    <property type="evidence" value="ECO:0007669"/>
    <property type="project" value="InterPro"/>
</dbReference>
<evidence type="ECO:0000256" key="12">
    <source>
        <dbReference type="SAM" id="MobiDB-lite"/>
    </source>
</evidence>
<evidence type="ECO:0000256" key="13">
    <source>
        <dbReference type="SAM" id="Phobius"/>
    </source>
</evidence>
<evidence type="ECO:0000256" key="2">
    <source>
        <dbReference type="ARBA" id="ARBA00006270"/>
    </source>
</evidence>
<evidence type="ECO:0000256" key="4">
    <source>
        <dbReference type="ARBA" id="ARBA00022475"/>
    </source>
</evidence>
<comment type="similarity">
    <text evidence="2">Belongs to the small GTPase superfamily. Rab family.</text>
</comment>
<dbReference type="PROSITE" id="PS51421">
    <property type="entry name" value="RAS"/>
    <property type="match status" value="1"/>
</dbReference>
<reference evidence="16 17" key="1">
    <citation type="journal article" date="2016" name="Genome Biol. Evol.">
        <title>Divergent and convergent evolution of fungal pathogenicity.</title>
        <authorList>
            <person name="Shang Y."/>
            <person name="Xiao G."/>
            <person name="Zheng P."/>
            <person name="Cen K."/>
            <person name="Zhan S."/>
            <person name="Wang C."/>
        </authorList>
    </citation>
    <scope>NUCLEOTIDE SEQUENCE [LARGE SCALE GENOMIC DNA]</scope>
    <source>
        <strain evidence="16 17">RCEF 3172</strain>
    </source>
</reference>
<dbReference type="InterPro" id="IPR050305">
    <property type="entry name" value="Small_GTPase_Rab"/>
</dbReference>
<keyword evidence="10" id="KW-0636">Prenylation</keyword>
<keyword evidence="3" id="KW-0813">Transport</keyword>
<evidence type="ECO:0000256" key="8">
    <source>
        <dbReference type="ARBA" id="ARBA00023136"/>
    </source>
</evidence>
<feature type="region of interest" description="Disordered" evidence="12">
    <location>
        <begin position="751"/>
        <end position="773"/>
    </location>
</feature>
<dbReference type="SUPFAM" id="SSF52540">
    <property type="entry name" value="P-loop containing nucleoside triphosphate hydrolases"/>
    <property type="match status" value="1"/>
</dbReference>
<evidence type="ECO:0000256" key="11">
    <source>
        <dbReference type="ARBA" id="ARBA00025673"/>
    </source>
</evidence>
<feature type="region of interest" description="Disordered" evidence="12">
    <location>
        <begin position="509"/>
        <end position="559"/>
    </location>
</feature>
<comment type="caution">
    <text evidence="16">The sequence shown here is derived from an EMBL/GenBank/DDBJ whole genome shotgun (WGS) entry which is preliminary data.</text>
</comment>
<dbReference type="FunFam" id="3.40.50.300:FF:000363">
    <property type="entry name" value="Secretion related GTPase srgA"/>
    <property type="match status" value="1"/>
</dbReference>
<evidence type="ECO:0000256" key="6">
    <source>
        <dbReference type="ARBA" id="ARBA00022927"/>
    </source>
</evidence>
<evidence type="ECO:0000256" key="1">
    <source>
        <dbReference type="ARBA" id="ARBA00004342"/>
    </source>
</evidence>